<dbReference type="Proteomes" id="UP000266723">
    <property type="component" value="Unassembled WGS sequence"/>
</dbReference>
<dbReference type="PANTHER" id="PTHR11956">
    <property type="entry name" value="ARGINYL-TRNA SYNTHETASE"/>
    <property type="match status" value="1"/>
</dbReference>
<dbReference type="PRINTS" id="PR01038">
    <property type="entry name" value="TRNASYNTHARG"/>
</dbReference>
<evidence type="ECO:0000313" key="2">
    <source>
        <dbReference type="EMBL" id="KAF3606240.1"/>
    </source>
</evidence>
<feature type="domain" description="Arginyl-tRNA synthetase catalytic core" evidence="1">
    <location>
        <begin position="1"/>
        <end position="39"/>
    </location>
</feature>
<organism evidence="2 3">
    <name type="scientific">Brassica cretica</name>
    <name type="common">Mustard</name>
    <dbReference type="NCBI Taxonomy" id="69181"/>
    <lineage>
        <taxon>Eukaryota</taxon>
        <taxon>Viridiplantae</taxon>
        <taxon>Streptophyta</taxon>
        <taxon>Embryophyta</taxon>
        <taxon>Tracheophyta</taxon>
        <taxon>Spermatophyta</taxon>
        <taxon>Magnoliopsida</taxon>
        <taxon>eudicotyledons</taxon>
        <taxon>Gunneridae</taxon>
        <taxon>Pentapetalae</taxon>
        <taxon>rosids</taxon>
        <taxon>malvids</taxon>
        <taxon>Brassicales</taxon>
        <taxon>Brassicaceae</taxon>
        <taxon>Brassiceae</taxon>
        <taxon>Brassica</taxon>
    </lineage>
</organism>
<dbReference type="Gene3D" id="3.40.50.620">
    <property type="entry name" value="HUPs"/>
    <property type="match status" value="1"/>
</dbReference>
<dbReference type="InterPro" id="IPR035684">
    <property type="entry name" value="ArgRS_core"/>
</dbReference>
<dbReference type="InterPro" id="IPR001278">
    <property type="entry name" value="Arg-tRNA-ligase"/>
</dbReference>
<proteinExistence type="predicted"/>
<gene>
    <name evidence="2" type="ORF">DY000_02050700</name>
</gene>
<evidence type="ECO:0000313" key="3">
    <source>
        <dbReference type="Proteomes" id="UP000266723"/>
    </source>
</evidence>
<comment type="caution">
    <text evidence="2">The sequence shown here is derived from an EMBL/GenBank/DDBJ whole genome shotgun (WGS) entry which is preliminary data.</text>
</comment>
<accession>A0ABQ7ESR6</accession>
<dbReference type="Pfam" id="PF00750">
    <property type="entry name" value="tRNA-synt_1d"/>
    <property type="match status" value="1"/>
</dbReference>
<sequence>MHVGQMRSTIMGDAIARMLEYSNVEVLLINHVGDWGHMYSSNGFVNFENRVLFSVIQIVLVRYPLVTYRSDADTRGDSPNS</sequence>
<evidence type="ECO:0000259" key="1">
    <source>
        <dbReference type="Pfam" id="PF00750"/>
    </source>
</evidence>
<keyword evidence="3" id="KW-1185">Reference proteome</keyword>
<reference evidence="2 3" key="1">
    <citation type="journal article" date="2020" name="BMC Genomics">
        <title>Intraspecific diversification of the crop wild relative Brassica cretica Lam. using demographic model selection.</title>
        <authorList>
            <person name="Kioukis A."/>
            <person name="Michalopoulou V.A."/>
            <person name="Briers L."/>
            <person name="Pirintsos S."/>
            <person name="Studholme D.J."/>
            <person name="Pavlidis P."/>
            <person name="Sarris P.F."/>
        </authorList>
    </citation>
    <scope>NUCLEOTIDE SEQUENCE [LARGE SCALE GENOMIC DNA]</scope>
    <source>
        <strain evidence="3">cv. PFS-1207/04</strain>
    </source>
</reference>
<dbReference type="InterPro" id="IPR014729">
    <property type="entry name" value="Rossmann-like_a/b/a_fold"/>
</dbReference>
<dbReference type="EMBL" id="QGKV02000297">
    <property type="protein sequence ID" value="KAF3606240.1"/>
    <property type="molecule type" value="Genomic_DNA"/>
</dbReference>
<name>A0ABQ7ESR6_BRACR</name>
<dbReference type="PANTHER" id="PTHR11956:SF5">
    <property type="entry name" value="ARGININE--TRNA LIGASE, CYTOPLASMIC"/>
    <property type="match status" value="1"/>
</dbReference>
<dbReference type="SUPFAM" id="SSF52374">
    <property type="entry name" value="Nucleotidylyl transferase"/>
    <property type="match status" value="1"/>
</dbReference>
<protein>
    <recommendedName>
        <fullName evidence="1">Arginyl-tRNA synthetase catalytic core domain-containing protein</fullName>
    </recommendedName>
</protein>